<accession>A0AAP3FWX2</accession>
<comment type="caution">
    <text evidence="1">The sequence shown here is derived from an EMBL/GenBank/DDBJ whole genome shotgun (WGS) entry which is preliminary data.</text>
</comment>
<evidence type="ECO:0008006" key="3">
    <source>
        <dbReference type="Google" id="ProtNLM"/>
    </source>
</evidence>
<gene>
    <name evidence="1" type="ORF">MOC71_17755</name>
</gene>
<protein>
    <recommendedName>
        <fullName evidence="3">Immunity protein</fullName>
    </recommendedName>
</protein>
<dbReference type="RefSeq" id="WP_268535710.1">
    <property type="nucleotide sequence ID" value="NZ_JALAKO010000031.1"/>
</dbReference>
<reference evidence="1" key="1">
    <citation type="submission" date="2022-02" db="EMBL/GenBank/DDBJ databases">
        <title>Crop Bioprotection Bacillus Genome Sequencing.</title>
        <authorList>
            <person name="Dunlap C."/>
        </authorList>
    </citation>
    <scope>NUCLEOTIDE SEQUENCE</scope>
    <source>
        <strain evidence="1">98-1</strain>
    </source>
</reference>
<proteinExistence type="predicted"/>
<dbReference type="AlphaFoldDB" id="A0AAP3FWX2"/>
<dbReference type="EMBL" id="JALAOH010000067">
    <property type="protein sequence ID" value="MCY8318530.1"/>
    <property type="molecule type" value="Genomic_DNA"/>
</dbReference>
<sequence>MIWAIILVLGIGAFVIIGSLGMDKQKEEEKQRLNKIESAGNFSSQHRYVLNPDKNKKLTLKESENKFIVHQFNSNNDLEEMVIPFDKIIEAEISIDDTLISTVSRGSQMAGTVVGGLAAGGIGALVGGLSSNRTESKQFRKIDLKLKLDDFSNPIFKFEFLPSKNDLGLENTKGFKQGDQKVKEALSKVEIWQGIMEIAIRKGSKVAQ</sequence>
<evidence type="ECO:0000313" key="1">
    <source>
        <dbReference type="EMBL" id="MCY8318530.1"/>
    </source>
</evidence>
<organism evidence="1 2">
    <name type="scientific">Bacillus vallismortis</name>
    <dbReference type="NCBI Taxonomy" id="72361"/>
    <lineage>
        <taxon>Bacteria</taxon>
        <taxon>Bacillati</taxon>
        <taxon>Bacillota</taxon>
        <taxon>Bacilli</taxon>
        <taxon>Bacillales</taxon>
        <taxon>Bacillaceae</taxon>
        <taxon>Bacillus</taxon>
    </lineage>
</organism>
<name>A0AAP3FWX2_BACVA</name>
<evidence type="ECO:0000313" key="2">
    <source>
        <dbReference type="Proteomes" id="UP001067121"/>
    </source>
</evidence>
<dbReference type="Proteomes" id="UP001067121">
    <property type="component" value="Unassembled WGS sequence"/>
</dbReference>